<evidence type="ECO:0000313" key="1">
    <source>
        <dbReference type="EMBL" id="OYQ46061.1"/>
    </source>
</evidence>
<sequence length="73" mass="7803">MSGKSINYVSPSVEEYQTTLSGYGVPAEVVSIFAAFADAQAQGELDTVSNDLSNILGRKPVSILDFVRQVYAS</sequence>
<dbReference type="OrthoDB" id="9780595at2"/>
<dbReference type="InterPro" id="IPR052718">
    <property type="entry name" value="NmrA-type_oxidoreductase"/>
</dbReference>
<comment type="caution">
    <text evidence="1">The sequence shown here is derived from an EMBL/GenBank/DDBJ whole genome shotgun (WGS) entry which is preliminary data.</text>
</comment>
<organism evidence="1 2">
    <name type="scientific">Flavobacterium aurantiibacter</name>
    <dbReference type="NCBI Taxonomy" id="2023067"/>
    <lineage>
        <taxon>Bacteria</taxon>
        <taxon>Pseudomonadati</taxon>
        <taxon>Bacteroidota</taxon>
        <taxon>Flavobacteriia</taxon>
        <taxon>Flavobacteriales</taxon>
        <taxon>Flavobacteriaceae</taxon>
        <taxon>Flavobacterium</taxon>
    </lineage>
</organism>
<dbReference type="Proteomes" id="UP000216035">
    <property type="component" value="Unassembled WGS sequence"/>
</dbReference>
<dbReference type="EMBL" id="NOXX01000172">
    <property type="protein sequence ID" value="OYQ46061.1"/>
    <property type="molecule type" value="Genomic_DNA"/>
</dbReference>
<dbReference type="AlphaFoldDB" id="A0A255ZXD7"/>
<accession>A0A255ZXD7</accession>
<name>A0A255ZXD7_9FLAO</name>
<keyword evidence="2" id="KW-1185">Reference proteome</keyword>
<gene>
    <name evidence="1" type="ORF">CHX27_05180</name>
</gene>
<dbReference type="PANTHER" id="PTHR47129">
    <property type="entry name" value="QUINONE OXIDOREDUCTASE 2"/>
    <property type="match status" value="1"/>
</dbReference>
<dbReference type="PANTHER" id="PTHR47129:SF1">
    <property type="entry name" value="NMRA-LIKE DOMAIN-CONTAINING PROTEIN"/>
    <property type="match status" value="1"/>
</dbReference>
<evidence type="ECO:0000313" key="2">
    <source>
        <dbReference type="Proteomes" id="UP000216035"/>
    </source>
</evidence>
<reference evidence="1 2" key="1">
    <citation type="submission" date="2017-07" db="EMBL/GenBank/DDBJ databases">
        <title>Flavobacterium cyanobacteriorum sp. nov., isolated from cyanobacterial aggregates in a eutrophic lake.</title>
        <authorList>
            <person name="Cai H."/>
        </authorList>
    </citation>
    <scope>NUCLEOTIDE SEQUENCE [LARGE SCALE GENOMIC DNA]</scope>
    <source>
        <strain evidence="1 2">TH167</strain>
    </source>
</reference>
<protein>
    <submittedName>
        <fullName evidence="1">Uncharacterized protein</fullName>
    </submittedName>
</protein>
<dbReference type="Gene3D" id="3.90.25.10">
    <property type="entry name" value="UDP-galactose 4-epimerase, domain 1"/>
    <property type="match status" value="1"/>
</dbReference>
<proteinExistence type="predicted"/>
<dbReference type="RefSeq" id="WP_094485698.1">
    <property type="nucleotide sequence ID" value="NZ_NOXX01000172.1"/>
</dbReference>